<dbReference type="Pfam" id="PF03472">
    <property type="entry name" value="Autoind_bind"/>
    <property type="match status" value="1"/>
</dbReference>
<dbReference type="Gene3D" id="3.30.450.80">
    <property type="entry name" value="Transcription factor LuxR-like, autoinducer-binding domain"/>
    <property type="match status" value="1"/>
</dbReference>
<dbReference type="PROSITE" id="PS50043">
    <property type="entry name" value="HTH_LUXR_2"/>
    <property type="match status" value="1"/>
</dbReference>
<reference evidence="7 8" key="1">
    <citation type="submission" date="2016-10" db="EMBL/GenBank/DDBJ databases">
        <title>The Draft Genome Sequence of the Potato Rhizosphere Bacteria Ochrobactrum sp. IPA7.2.</title>
        <authorList>
            <person name="Gogoleva N.E."/>
            <person name="Khlopko Y.A."/>
            <person name="Burygin G.L."/>
            <person name="Plotnikov A.O."/>
        </authorList>
    </citation>
    <scope>NUCLEOTIDE SEQUENCE [LARGE SCALE GENOMIC DNA]</scope>
    <source>
        <strain evidence="7 8">IPA7.2</strain>
    </source>
</reference>
<proteinExistence type="predicted"/>
<dbReference type="InterPro" id="IPR036693">
    <property type="entry name" value="TF_LuxR_autoind-bd_dom_sf"/>
</dbReference>
<dbReference type="GO" id="GO:0009372">
    <property type="term" value="P:quorum sensing"/>
    <property type="evidence" value="ECO:0007669"/>
    <property type="project" value="UniProtKB-KW"/>
</dbReference>
<dbReference type="GO" id="GO:0003677">
    <property type="term" value="F:DNA binding"/>
    <property type="evidence" value="ECO:0007669"/>
    <property type="project" value="UniProtKB-KW"/>
</dbReference>
<dbReference type="InterPro" id="IPR005143">
    <property type="entry name" value="TF_LuxR_autoind-bd_dom"/>
</dbReference>
<dbReference type="InterPro" id="IPR000792">
    <property type="entry name" value="Tscrpt_reg_LuxR_C"/>
</dbReference>
<keyword evidence="2" id="KW-0673">Quorum sensing</keyword>
<dbReference type="SUPFAM" id="SSF75516">
    <property type="entry name" value="Pheromone-binding domain of LuxR-like quorum-sensing transcription factors"/>
    <property type="match status" value="1"/>
</dbReference>
<dbReference type="SUPFAM" id="SSF46894">
    <property type="entry name" value="C-terminal effector domain of the bipartite response regulators"/>
    <property type="match status" value="1"/>
</dbReference>
<evidence type="ECO:0000256" key="3">
    <source>
        <dbReference type="ARBA" id="ARBA00023015"/>
    </source>
</evidence>
<evidence type="ECO:0000259" key="6">
    <source>
        <dbReference type="PROSITE" id="PS50043"/>
    </source>
</evidence>
<keyword evidence="8" id="KW-1185">Reference proteome</keyword>
<name>A0A1J6HPL4_9HYPH</name>
<evidence type="ECO:0000256" key="5">
    <source>
        <dbReference type="ARBA" id="ARBA00023163"/>
    </source>
</evidence>
<gene>
    <name evidence="7" type="ORF">BLA27_06600</name>
</gene>
<evidence type="ECO:0000256" key="2">
    <source>
        <dbReference type="ARBA" id="ARBA00022654"/>
    </source>
</evidence>
<sequence length="241" mass="27183">MFRGGSVVTSWVEKLVDVTGYIRDAGSLRASLEIVTKDSGFDGFAYYFSHQNRDITISNYHQEWQSRYIERRLVRSDPVVRRAKLLRRAFSWDAEEDRSLWNRDERLLFKEAAEFDIRSGITVPVKTANGGTSLFTLVSKRPRSAENRIVDEVAAAASVGQLHATIACIDMQPSNEESVRLDPKAAIYLRWIAHGLSWSRVASIEGTTYDSVRSSLVSAKKKLDCATTTQLVATAIRRHLI</sequence>
<dbReference type="InterPro" id="IPR016032">
    <property type="entry name" value="Sig_transdc_resp-reg_C-effctor"/>
</dbReference>
<evidence type="ECO:0000313" key="7">
    <source>
        <dbReference type="EMBL" id="OIS94345.1"/>
    </source>
</evidence>
<evidence type="ECO:0000256" key="4">
    <source>
        <dbReference type="ARBA" id="ARBA00023125"/>
    </source>
</evidence>
<dbReference type="InterPro" id="IPR036388">
    <property type="entry name" value="WH-like_DNA-bd_sf"/>
</dbReference>
<evidence type="ECO:0000256" key="1">
    <source>
        <dbReference type="ARBA" id="ARBA00015288"/>
    </source>
</evidence>
<dbReference type="AlphaFoldDB" id="A0A1J6HPL4"/>
<organism evidence="7 8">
    <name type="scientific">Brucella cytisi</name>
    <dbReference type="NCBI Taxonomy" id="407152"/>
    <lineage>
        <taxon>Bacteria</taxon>
        <taxon>Pseudomonadati</taxon>
        <taxon>Pseudomonadota</taxon>
        <taxon>Alphaproteobacteria</taxon>
        <taxon>Hyphomicrobiales</taxon>
        <taxon>Brucellaceae</taxon>
        <taxon>Brucella/Ochrobactrum group</taxon>
        <taxon>Brucella</taxon>
    </lineage>
</organism>
<keyword evidence="4" id="KW-0238">DNA-binding</keyword>
<accession>A0A1J6HPL4</accession>
<dbReference type="GO" id="GO:0006355">
    <property type="term" value="P:regulation of DNA-templated transcription"/>
    <property type="evidence" value="ECO:0007669"/>
    <property type="project" value="InterPro"/>
</dbReference>
<keyword evidence="5" id="KW-0804">Transcription</keyword>
<comment type="caution">
    <text evidence="7">The sequence shown here is derived from an EMBL/GenBank/DDBJ whole genome shotgun (WGS) entry which is preliminary data.</text>
</comment>
<evidence type="ECO:0000313" key="8">
    <source>
        <dbReference type="Proteomes" id="UP000182985"/>
    </source>
</evidence>
<protein>
    <recommendedName>
        <fullName evidence="1">HTH-type quorum sensing-dependent transcriptional regulator VjbR</fullName>
    </recommendedName>
</protein>
<feature type="domain" description="HTH luxR-type" evidence="6">
    <location>
        <begin position="174"/>
        <end position="239"/>
    </location>
</feature>
<dbReference type="Gene3D" id="1.10.10.10">
    <property type="entry name" value="Winged helix-like DNA-binding domain superfamily/Winged helix DNA-binding domain"/>
    <property type="match status" value="1"/>
</dbReference>
<dbReference type="Proteomes" id="UP000182985">
    <property type="component" value="Unassembled WGS sequence"/>
</dbReference>
<dbReference type="EMBL" id="MOEC01000005">
    <property type="protein sequence ID" value="OIS94345.1"/>
    <property type="molecule type" value="Genomic_DNA"/>
</dbReference>
<keyword evidence="3" id="KW-0805">Transcription regulation</keyword>